<dbReference type="Proteomes" id="UP001595526">
    <property type="component" value="Unassembled WGS sequence"/>
</dbReference>
<dbReference type="InterPro" id="IPR011051">
    <property type="entry name" value="RmlC_Cupin_sf"/>
</dbReference>
<dbReference type="EMBL" id="JBHRTA010000035">
    <property type="protein sequence ID" value="MFC3198198.1"/>
    <property type="molecule type" value="Genomic_DNA"/>
</dbReference>
<name>A0ABV7JJD8_9SPHI</name>
<organism evidence="2 3">
    <name type="scientific">Parapedobacter deserti</name>
    <dbReference type="NCBI Taxonomy" id="1912957"/>
    <lineage>
        <taxon>Bacteria</taxon>
        <taxon>Pseudomonadati</taxon>
        <taxon>Bacteroidota</taxon>
        <taxon>Sphingobacteriia</taxon>
        <taxon>Sphingobacteriales</taxon>
        <taxon>Sphingobacteriaceae</taxon>
        <taxon>Parapedobacter</taxon>
    </lineage>
</organism>
<sequence length="143" mass="16541">MEEIATIQGGIAEDHRGSIRFVNDFDMTAVKRFYIIENKDTETIRGWRAHRIEQRWFYVLEGAFSLKTVKIDDWDEASRDLPVDETIIRSADQRVIHVPVGYGTAFQALEPGSRLLVFADYGIGHAKEDDYTYALTYFLRANF</sequence>
<evidence type="ECO:0000259" key="1">
    <source>
        <dbReference type="Pfam" id="PF05523"/>
    </source>
</evidence>
<dbReference type="RefSeq" id="WP_379022625.1">
    <property type="nucleotide sequence ID" value="NZ_JBHRTA010000035.1"/>
</dbReference>
<dbReference type="InterPro" id="IPR008894">
    <property type="entry name" value="QdtA_cupin_dom"/>
</dbReference>
<feature type="domain" description="Sugar 3,4-ketoisomerase QdtA cupin" evidence="1">
    <location>
        <begin position="12"/>
        <end position="140"/>
    </location>
</feature>
<evidence type="ECO:0000313" key="2">
    <source>
        <dbReference type="EMBL" id="MFC3198198.1"/>
    </source>
</evidence>
<dbReference type="Pfam" id="PF05523">
    <property type="entry name" value="FdtA"/>
    <property type="match status" value="1"/>
</dbReference>
<dbReference type="SUPFAM" id="SSF51182">
    <property type="entry name" value="RmlC-like cupins"/>
    <property type="match status" value="1"/>
</dbReference>
<accession>A0ABV7JJD8</accession>
<reference evidence="3" key="1">
    <citation type="journal article" date="2019" name="Int. J. Syst. Evol. Microbiol.">
        <title>The Global Catalogue of Microorganisms (GCM) 10K type strain sequencing project: providing services to taxonomists for standard genome sequencing and annotation.</title>
        <authorList>
            <consortium name="The Broad Institute Genomics Platform"/>
            <consortium name="The Broad Institute Genome Sequencing Center for Infectious Disease"/>
            <person name="Wu L."/>
            <person name="Ma J."/>
        </authorList>
    </citation>
    <scope>NUCLEOTIDE SEQUENCE [LARGE SCALE GENOMIC DNA]</scope>
    <source>
        <strain evidence="3">KCTC 52416</strain>
    </source>
</reference>
<comment type="caution">
    <text evidence="2">The sequence shown here is derived from an EMBL/GenBank/DDBJ whole genome shotgun (WGS) entry which is preliminary data.</text>
</comment>
<evidence type="ECO:0000313" key="3">
    <source>
        <dbReference type="Proteomes" id="UP001595526"/>
    </source>
</evidence>
<dbReference type="InterPro" id="IPR014710">
    <property type="entry name" value="RmlC-like_jellyroll"/>
</dbReference>
<gene>
    <name evidence="2" type="ORF">ACFOET_11305</name>
</gene>
<dbReference type="Gene3D" id="2.60.120.10">
    <property type="entry name" value="Jelly Rolls"/>
    <property type="match status" value="1"/>
</dbReference>
<proteinExistence type="predicted"/>
<keyword evidence="3" id="KW-1185">Reference proteome</keyword>
<protein>
    <submittedName>
        <fullName evidence="2">WxcM-like domain-containing protein</fullName>
    </submittedName>
</protein>